<protein>
    <submittedName>
        <fullName evidence="9">Putative multiple-sugar transport system permease YteP</fullName>
    </submittedName>
</protein>
<feature type="transmembrane region" description="Helical" evidence="7">
    <location>
        <begin position="294"/>
        <end position="318"/>
    </location>
</feature>
<dbReference type="PANTHER" id="PTHR43227:SF11">
    <property type="entry name" value="BLL4140 PROTEIN"/>
    <property type="match status" value="1"/>
</dbReference>
<dbReference type="RefSeq" id="WP_103242377.1">
    <property type="nucleotide sequence ID" value="NZ_CANRXC010000009.1"/>
</dbReference>
<reference evidence="9 10" key="1">
    <citation type="submission" date="2018-01" db="EMBL/GenBank/DDBJ databases">
        <authorList>
            <person name="Gaut B.S."/>
            <person name="Morton B.R."/>
            <person name="Clegg M.T."/>
            <person name="Duvall M.R."/>
        </authorList>
    </citation>
    <scope>NUCLEOTIDE SEQUENCE [LARGE SCALE GENOMIC DNA]</scope>
    <source>
        <strain evidence="9">GP69</strain>
    </source>
</reference>
<evidence type="ECO:0000256" key="1">
    <source>
        <dbReference type="ARBA" id="ARBA00004651"/>
    </source>
</evidence>
<sequence length="328" mass="37341">MADRQSNVQTKEQPVEQQKKGLAALAQRNPVLRHLKRFYWLYIFMIPGLVSISLFKLRPMYGLQVAFKDFSLVKGVWGSEWVGLEHFETLFKSANFLRVLKNSIITSILRLLWGFPFPIILALLMNEIRREKYKRTLQTVMYLPHFISWVIVITMVTGLLSKSQGIINELIVLLGGDKIDFLTSPSWFRTVLIGSGIWKEAGWGTVIYMAALAGIDVQLYEAAMIDGANRWQRLLHITLPCILGTVTIMLIMNMGNILSNGFEQIWLLQNSPNKEVAEVLETYSYQVGLREGRFSFATAIGFFQSVVGMIMVFLSNFLSKRMGGSGLW</sequence>
<proteinExistence type="inferred from homology"/>
<evidence type="ECO:0000256" key="3">
    <source>
        <dbReference type="ARBA" id="ARBA00022475"/>
    </source>
</evidence>
<keyword evidence="2 7" id="KW-0813">Transport</keyword>
<feature type="transmembrane region" description="Helical" evidence="7">
    <location>
        <begin position="201"/>
        <end position="222"/>
    </location>
</feature>
<dbReference type="PROSITE" id="PS50928">
    <property type="entry name" value="ABC_TM1"/>
    <property type="match status" value="1"/>
</dbReference>
<dbReference type="InterPro" id="IPR050809">
    <property type="entry name" value="UgpAE/MalFG_permease"/>
</dbReference>
<feature type="domain" description="ABC transmembrane type-1" evidence="8">
    <location>
        <begin position="100"/>
        <end position="315"/>
    </location>
</feature>
<feature type="transmembrane region" description="Helical" evidence="7">
    <location>
        <begin position="234"/>
        <end position="252"/>
    </location>
</feature>
<dbReference type="AlphaFoldDB" id="A0A2K4ZPN1"/>
<evidence type="ECO:0000313" key="9">
    <source>
        <dbReference type="EMBL" id="SOY32430.1"/>
    </source>
</evidence>
<evidence type="ECO:0000256" key="7">
    <source>
        <dbReference type="RuleBase" id="RU363032"/>
    </source>
</evidence>
<keyword evidence="6 7" id="KW-0472">Membrane</keyword>
<comment type="subcellular location">
    <subcellularLocation>
        <location evidence="1 7">Cell membrane</location>
        <topology evidence="1 7">Multi-pass membrane protein</topology>
    </subcellularLocation>
</comment>
<feature type="transmembrane region" description="Helical" evidence="7">
    <location>
        <begin position="38"/>
        <end position="55"/>
    </location>
</feature>
<evidence type="ECO:0000256" key="4">
    <source>
        <dbReference type="ARBA" id="ARBA00022692"/>
    </source>
</evidence>
<dbReference type="Proteomes" id="UP000236311">
    <property type="component" value="Unassembled WGS sequence"/>
</dbReference>
<keyword evidence="4 7" id="KW-0812">Transmembrane</keyword>
<keyword evidence="9" id="KW-0762">Sugar transport</keyword>
<feature type="transmembrane region" description="Helical" evidence="7">
    <location>
        <begin position="140"/>
        <end position="160"/>
    </location>
</feature>
<evidence type="ECO:0000313" key="10">
    <source>
        <dbReference type="Proteomes" id="UP000236311"/>
    </source>
</evidence>
<dbReference type="InterPro" id="IPR035906">
    <property type="entry name" value="MetI-like_sf"/>
</dbReference>
<keyword evidence="10" id="KW-1185">Reference proteome</keyword>
<dbReference type="Pfam" id="PF00528">
    <property type="entry name" value="BPD_transp_1"/>
    <property type="match status" value="1"/>
</dbReference>
<dbReference type="OrthoDB" id="2637002at2"/>
<keyword evidence="3" id="KW-1003">Cell membrane</keyword>
<dbReference type="PANTHER" id="PTHR43227">
    <property type="entry name" value="BLL4140 PROTEIN"/>
    <property type="match status" value="1"/>
</dbReference>
<evidence type="ECO:0000256" key="2">
    <source>
        <dbReference type="ARBA" id="ARBA00022448"/>
    </source>
</evidence>
<dbReference type="CDD" id="cd06261">
    <property type="entry name" value="TM_PBP2"/>
    <property type="match status" value="1"/>
</dbReference>
<accession>A0A2K4ZPN1</accession>
<evidence type="ECO:0000259" key="8">
    <source>
        <dbReference type="PROSITE" id="PS50928"/>
    </source>
</evidence>
<feature type="transmembrane region" description="Helical" evidence="7">
    <location>
        <begin position="104"/>
        <end position="128"/>
    </location>
</feature>
<dbReference type="Gene3D" id="1.10.3720.10">
    <property type="entry name" value="MetI-like"/>
    <property type="match status" value="1"/>
</dbReference>
<evidence type="ECO:0000256" key="5">
    <source>
        <dbReference type="ARBA" id="ARBA00022989"/>
    </source>
</evidence>
<dbReference type="InterPro" id="IPR000515">
    <property type="entry name" value="MetI-like"/>
</dbReference>
<dbReference type="GO" id="GO:0005886">
    <property type="term" value="C:plasma membrane"/>
    <property type="evidence" value="ECO:0007669"/>
    <property type="project" value="UniProtKB-SubCell"/>
</dbReference>
<dbReference type="GO" id="GO:0055085">
    <property type="term" value="P:transmembrane transport"/>
    <property type="evidence" value="ECO:0007669"/>
    <property type="project" value="InterPro"/>
</dbReference>
<organism evidence="9 10">
    <name type="scientific">Acetatifactor muris</name>
    <dbReference type="NCBI Taxonomy" id="879566"/>
    <lineage>
        <taxon>Bacteria</taxon>
        <taxon>Bacillati</taxon>
        <taxon>Bacillota</taxon>
        <taxon>Clostridia</taxon>
        <taxon>Lachnospirales</taxon>
        <taxon>Lachnospiraceae</taxon>
        <taxon>Acetatifactor</taxon>
    </lineage>
</organism>
<evidence type="ECO:0000256" key="6">
    <source>
        <dbReference type="ARBA" id="ARBA00023136"/>
    </source>
</evidence>
<comment type="similarity">
    <text evidence="7">Belongs to the binding-protein-dependent transport system permease family.</text>
</comment>
<name>A0A2K4ZPN1_9FIRM</name>
<gene>
    <name evidence="9" type="primary">yteP_34</name>
    <name evidence="9" type="ORF">AMURIS_05189</name>
</gene>
<dbReference type="SUPFAM" id="SSF161098">
    <property type="entry name" value="MetI-like"/>
    <property type="match status" value="1"/>
</dbReference>
<dbReference type="EMBL" id="OFSM01000050">
    <property type="protein sequence ID" value="SOY32430.1"/>
    <property type="molecule type" value="Genomic_DNA"/>
</dbReference>
<keyword evidence="5 7" id="KW-1133">Transmembrane helix</keyword>